<evidence type="ECO:0000256" key="1">
    <source>
        <dbReference type="ARBA" id="ARBA00005801"/>
    </source>
</evidence>
<organism evidence="4 5">
    <name type="scientific">Vallitalea longa</name>
    <dbReference type="NCBI Taxonomy" id="2936439"/>
    <lineage>
        <taxon>Bacteria</taxon>
        <taxon>Bacillati</taxon>
        <taxon>Bacillota</taxon>
        <taxon>Clostridia</taxon>
        <taxon>Lachnospirales</taxon>
        <taxon>Vallitaleaceae</taxon>
        <taxon>Vallitalea</taxon>
    </lineage>
</organism>
<evidence type="ECO:0000256" key="2">
    <source>
        <dbReference type="SAM" id="Phobius"/>
    </source>
</evidence>
<dbReference type="PANTHER" id="PTHR30487:SF0">
    <property type="entry name" value="PREPILIN LEADER PEPTIDASE_N-METHYLTRANSFERASE-RELATED"/>
    <property type="match status" value="1"/>
</dbReference>
<proteinExistence type="inferred from homology"/>
<comment type="similarity">
    <text evidence="1">Belongs to the peptidase A24 family.</text>
</comment>
<feature type="transmembrane region" description="Helical" evidence="2">
    <location>
        <begin position="110"/>
        <end position="127"/>
    </location>
</feature>
<feature type="transmembrane region" description="Helical" evidence="2">
    <location>
        <begin position="37"/>
        <end position="54"/>
    </location>
</feature>
<gene>
    <name evidence="4" type="ORF">SH1V18_34190</name>
</gene>
<dbReference type="Pfam" id="PF01478">
    <property type="entry name" value="Peptidase_A24"/>
    <property type="match status" value="1"/>
</dbReference>
<evidence type="ECO:0000313" key="5">
    <source>
        <dbReference type="Proteomes" id="UP001144256"/>
    </source>
</evidence>
<keyword evidence="5" id="KW-1185">Reference proteome</keyword>
<dbReference type="EMBL" id="BRLB01000012">
    <property type="protein sequence ID" value="GKX30939.1"/>
    <property type="molecule type" value="Genomic_DNA"/>
</dbReference>
<keyword evidence="2" id="KW-1133">Transmembrane helix</keyword>
<evidence type="ECO:0000313" key="4">
    <source>
        <dbReference type="EMBL" id="GKX30939.1"/>
    </source>
</evidence>
<feature type="domain" description="Prepilin type IV endopeptidase peptidase" evidence="3">
    <location>
        <begin position="68"/>
        <end position="171"/>
    </location>
</feature>
<accession>A0A9W5YFE4</accession>
<keyword evidence="2" id="KW-0812">Transmembrane</keyword>
<dbReference type="PANTHER" id="PTHR30487">
    <property type="entry name" value="TYPE 4 PREPILIN-LIKE PROTEINS LEADER PEPTIDE-PROCESSING ENZYME"/>
    <property type="match status" value="1"/>
</dbReference>
<dbReference type="GO" id="GO:0004190">
    <property type="term" value="F:aspartic-type endopeptidase activity"/>
    <property type="evidence" value="ECO:0007669"/>
    <property type="project" value="InterPro"/>
</dbReference>
<sequence>MEVAIIILGLLLGTFTSCYVLDINLKTLIKFNKRLKIKCLIISIAMAIVSFFIYCQYGYSNHFIAVLLTSWFLISVSISDWKDKQIPVDILIITDVLGVILLFFNPNVELIHSMIGFFGVGGFVLLISIITRKAIGMGDAIVIGTIGLILGYKMALTVLVYSLVLVGLIGLVLMTIGKVNRKTQLPMVPFILTVFMVILII</sequence>
<name>A0A9W5YFE4_9FIRM</name>
<dbReference type="GO" id="GO:0005886">
    <property type="term" value="C:plasma membrane"/>
    <property type="evidence" value="ECO:0007669"/>
    <property type="project" value="TreeGrafter"/>
</dbReference>
<feature type="transmembrane region" description="Helical" evidence="2">
    <location>
        <begin position="183"/>
        <end position="200"/>
    </location>
</feature>
<feature type="transmembrane region" description="Helical" evidence="2">
    <location>
        <begin position="158"/>
        <end position="176"/>
    </location>
</feature>
<reference evidence="4" key="1">
    <citation type="submission" date="2022-06" db="EMBL/GenBank/DDBJ databases">
        <title>Vallitalea longa sp. nov., an anaerobic bacterium isolated from marine sediment.</title>
        <authorList>
            <person name="Hirano S."/>
            <person name="Terahara T."/>
            <person name="Mori K."/>
            <person name="Hamada M."/>
            <person name="Matsumoto R."/>
            <person name="Kobayashi T."/>
        </authorList>
    </citation>
    <scope>NUCLEOTIDE SEQUENCE</scope>
    <source>
        <strain evidence="4">SH18-1</strain>
    </source>
</reference>
<protein>
    <recommendedName>
        <fullName evidence="3">Prepilin type IV endopeptidase peptidase domain-containing protein</fullName>
    </recommendedName>
</protein>
<feature type="transmembrane region" description="Helical" evidence="2">
    <location>
        <begin position="60"/>
        <end position="79"/>
    </location>
</feature>
<comment type="caution">
    <text evidence="4">The sequence shown here is derived from an EMBL/GenBank/DDBJ whole genome shotgun (WGS) entry which is preliminary data.</text>
</comment>
<dbReference type="AlphaFoldDB" id="A0A9W5YFE4"/>
<dbReference type="Gene3D" id="1.20.120.1220">
    <property type="match status" value="1"/>
</dbReference>
<feature type="transmembrane region" description="Helical" evidence="2">
    <location>
        <begin position="86"/>
        <end position="104"/>
    </location>
</feature>
<dbReference type="Proteomes" id="UP001144256">
    <property type="component" value="Unassembled WGS sequence"/>
</dbReference>
<dbReference type="RefSeq" id="WP_281817517.1">
    <property type="nucleotide sequence ID" value="NZ_BRLB01000012.1"/>
</dbReference>
<evidence type="ECO:0000259" key="3">
    <source>
        <dbReference type="Pfam" id="PF01478"/>
    </source>
</evidence>
<dbReference type="InterPro" id="IPR050882">
    <property type="entry name" value="Prepilin_peptidase/N-MTase"/>
</dbReference>
<keyword evidence="2" id="KW-0472">Membrane</keyword>
<dbReference type="GO" id="GO:0006465">
    <property type="term" value="P:signal peptide processing"/>
    <property type="evidence" value="ECO:0007669"/>
    <property type="project" value="TreeGrafter"/>
</dbReference>
<dbReference type="InterPro" id="IPR000045">
    <property type="entry name" value="Prepilin_IV_endopep_pep"/>
</dbReference>
<feature type="transmembrane region" description="Helical" evidence="2">
    <location>
        <begin position="6"/>
        <end position="25"/>
    </location>
</feature>